<name>A0A857M8A4_9ACTN</name>
<dbReference type="InterPro" id="IPR014756">
    <property type="entry name" value="Ig_E-set"/>
</dbReference>
<gene>
    <name evidence="11" type="ORF">GII30_04960</name>
</gene>
<dbReference type="InterPro" id="IPR008457">
    <property type="entry name" value="Cu-R_CopD_dom"/>
</dbReference>
<dbReference type="SUPFAM" id="SSF81296">
    <property type="entry name" value="E set domains"/>
    <property type="match status" value="1"/>
</dbReference>
<evidence type="ECO:0000256" key="5">
    <source>
        <dbReference type="ARBA" id="ARBA00022729"/>
    </source>
</evidence>
<evidence type="ECO:0000256" key="3">
    <source>
        <dbReference type="ARBA" id="ARBA00022692"/>
    </source>
</evidence>
<protein>
    <submittedName>
        <fullName evidence="11">Uncharacterized protein</fullName>
    </submittedName>
</protein>
<keyword evidence="2" id="KW-1003">Cell membrane</keyword>
<organism evidence="11">
    <name type="scientific">Gordonia amarae</name>
    <dbReference type="NCBI Taxonomy" id="36821"/>
    <lineage>
        <taxon>Bacteria</taxon>
        <taxon>Bacillati</taxon>
        <taxon>Actinomycetota</taxon>
        <taxon>Actinomycetes</taxon>
        <taxon>Mycobacteriales</taxon>
        <taxon>Gordoniaceae</taxon>
        <taxon>Gordonia</taxon>
    </lineage>
</organism>
<evidence type="ECO:0000256" key="7">
    <source>
        <dbReference type="ARBA" id="ARBA00023008"/>
    </source>
</evidence>
<evidence type="ECO:0000256" key="8">
    <source>
        <dbReference type="ARBA" id="ARBA00023136"/>
    </source>
</evidence>
<dbReference type="GO" id="GO:0005886">
    <property type="term" value="C:plasma membrane"/>
    <property type="evidence" value="ECO:0007669"/>
    <property type="project" value="UniProtKB-SubCell"/>
</dbReference>
<evidence type="ECO:0000256" key="6">
    <source>
        <dbReference type="ARBA" id="ARBA00022989"/>
    </source>
</evidence>
<dbReference type="GO" id="GO:0005507">
    <property type="term" value="F:copper ion binding"/>
    <property type="evidence" value="ECO:0007669"/>
    <property type="project" value="InterPro"/>
</dbReference>
<dbReference type="Pfam" id="PF05425">
    <property type="entry name" value="CopD"/>
    <property type="match status" value="1"/>
</dbReference>
<dbReference type="EMBL" id="CP045810">
    <property type="protein sequence ID" value="QHN38616.1"/>
    <property type="molecule type" value="Genomic_DNA"/>
</dbReference>
<dbReference type="InterPro" id="IPR014755">
    <property type="entry name" value="Cu-Rt/internalin_Ig-like"/>
</dbReference>
<dbReference type="PANTHER" id="PTHR34820:SF4">
    <property type="entry name" value="INNER MEMBRANE PROTEIN YEBZ"/>
    <property type="match status" value="1"/>
</dbReference>
<keyword evidence="6" id="KW-1133">Transmembrane helix</keyword>
<dbReference type="GO" id="GO:0046688">
    <property type="term" value="P:response to copper ion"/>
    <property type="evidence" value="ECO:0007669"/>
    <property type="project" value="InterPro"/>
</dbReference>
<comment type="subcellular location">
    <subcellularLocation>
        <location evidence="1">Cell membrane</location>
        <topology evidence="1">Multi-pass membrane protein</topology>
    </subcellularLocation>
</comment>
<dbReference type="InterPro" id="IPR032694">
    <property type="entry name" value="CopC/D"/>
</dbReference>
<dbReference type="GO" id="GO:0042597">
    <property type="term" value="C:periplasmic space"/>
    <property type="evidence" value="ECO:0007669"/>
    <property type="project" value="InterPro"/>
</dbReference>
<feature type="domain" description="Copper resistance protein D" evidence="10">
    <location>
        <begin position="314"/>
        <end position="402"/>
    </location>
</feature>
<evidence type="ECO:0000259" key="9">
    <source>
        <dbReference type="Pfam" id="PF04234"/>
    </source>
</evidence>
<dbReference type="Pfam" id="PF04234">
    <property type="entry name" value="CopC"/>
    <property type="match status" value="1"/>
</dbReference>
<keyword evidence="5" id="KW-0732">Signal</keyword>
<sequence length="532" mass="54824">MTAALRAAAALLASLLTGVILVASAAPASAHATVVSSNPADGGHVDSVPDVLTVELSEPVTIVDGSASVITAEGERMRLSGVRLENGNRRVVIDPADGLGDNAYLATVRTVSADTHVISLSIRFTVGSVTDLSGIPKATEASSTALRWGWVAKTAVYLGVILTAGLLLAARMVWPEMLSGNRFTRTHQAGAVILLLGLLGRFIVLSAQHAGGLSAVTTDVAGDVLRTSAGWSIALAAVLNLSVACGVTRLRGGRYTGYLAAAGALTAVALGGHGGSADRWPVAFIDTLIHVYAMSVWLGGVAVLALLAPAHSRVARWHRVALGHVALVIVSGVILAVLQVDPVAALGTTTYGIVLLVKAGAVAIAVAAGFWAYRRYARTDTGRGVVIGELALVVVIAAATAVLSSTTPARDSYTTQVEATLDFGQARVLDVGIDTIRRGDQTITVRYRRDARAGGAAVREPDLDIELSSAEANVARLPVTVLRAPDGTGSGPAETVWRSDGLIVPAAGNWKVTVRFDGGDGPKLASFGYRVR</sequence>
<evidence type="ECO:0000259" key="10">
    <source>
        <dbReference type="Pfam" id="PF05425"/>
    </source>
</evidence>
<keyword evidence="8" id="KW-0472">Membrane</keyword>
<evidence type="ECO:0000256" key="2">
    <source>
        <dbReference type="ARBA" id="ARBA00022475"/>
    </source>
</evidence>
<proteinExistence type="predicted"/>
<accession>A0A857M8A4</accession>
<keyword evidence="4" id="KW-0479">Metal-binding</keyword>
<keyword evidence="7" id="KW-0186">Copper</keyword>
<evidence type="ECO:0000256" key="4">
    <source>
        <dbReference type="ARBA" id="ARBA00022723"/>
    </source>
</evidence>
<dbReference type="RefSeq" id="WP_005191210.1">
    <property type="nucleotide sequence ID" value="NZ_CP045804.1"/>
</dbReference>
<dbReference type="AlphaFoldDB" id="A0A857M8A4"/>
<dbReference type="PANTHER" id="PTHR34820">
    <property type="entry name" value="INNER MEMBRANE PROTEIN YEBZ"/>
    <property type="match status" value="1"/>
</dbReference>
<dbReference type="InterPro" id="IPR007348">
    <property type="entry name" value="CopC_dom"/>
</dbReference>
<keyword evidence="3" id="KW-0812">Transmembrane</keyword>
<dbReference type="GO" id="GO:0006825">
    <property type="term" value="P:copper ion transport"/>
    <property type="evidence" value="ECO:0007669"/>
    <property type="project" value="InterPro"/>
</dbReference>
<evidence type="ECO:0000313" key="11">
    <source>
        <dbReference type="EMBL" id="QHN38616.1"/>
    </source>
</evidence>
<reference evidence="11" key="1">
    <citation type="journal article" date="2021" name="Nat. Microbiol.">
        <title>Cocultivation of an ultrasmall environmental parasitic bacterium with lytic ability against bacteria associated with wastewater foams.</title>
        <authorList>
            <person name="Batinovic S."/>
            <person name="Rose J.J.A."/>
            <person name="Ratcliffe J."/>
            <person name="Seviour R.J."/>
            <person name="Petrovski S."/>
        </authorList>
    </citation>
    <scope>NUCLEOTIDE SEQUENCE</scope>
    <source>
        <strain evidence="11">CON44</strain>
    </source>
</reference>
<evidence type="ECO:0000256" key="1">
    <source>
        <dbReference type="ARBA" id="ARBA00004651"/>
    </source>
</evidence>
<feature type="domain" description="CopC" evidence="9">
    <location>
        <begin position="31"/>
        <end position="126"/>
    </location>
</feature>
<dbReference type="Gene3D" id="2.60.40.1220">
    <property type="match status" value="1"/>
</dbReference>